<dbReference type="EMBL" id="CP067393">
    <property type="protein sequence ID" value="QQP87077.1"/>
    <property type="molecule type" value="Genomic_DNA"/>
</dbReference>
<dbReference type="Pfam" id="PF05728">
    <property type="entry name" value="UPF0227"/>
    <property type="match status" value="1"/>
</dbReference>
<dbReference type="AlphaFoldDB" id="A0A974NIL4"/>
<proteinExistence type="predicted"/>
<name>A0A974NIL4_9GAMM</name>
<accession>A0A974NIL4</accession>
<dbReference type="RefSeq" id="WP_201095678.1">
    <property type="nucleotide sequence ID" value="NZ_CP067393.1"/>
</dbReference>
<dbReference type="PANTHER" id="PTHR35602:SF3">
    <property type="entry name" value="ESTERASE YQIA"/>
    <property type="match status" value="1"/>
</dbReference>
<dbReference type="InterPro" id="IPR008886">
    <property type="entry name" value="UPF0227/Esterase_YqiA"/>
</dbReference>
<dbReference type="Gene3D" id="3.40.50.1820">
    <property type="entry name" value="alpha/beta hydrolase"/>
    <property type="match status" value="1"/>
</dbReference>
<dbReference type="SUPFAM" id="SSF53474">
    <property type="entry name" value="alpha/beta-Hydrolases"/>
    <property type="match status" value="1"/>
</dbReference>
<dbReference type="InterPro" id="IPR029058">
    <property type="entry name" value="AB_hydrolase_fold"/>
</dbReference>
<keyword evidence="2" id="KW-1185">Reference proteome</keyword>
<protein>
    <submittedName>
        <fullName evidence="1">Esterase</fullName>
    </submittedName>
</protein>
<dbReference type="PANTHER" id="PTHR35602">
    <property type="entry name" value="ESTERASE YQIA-RELATED"/>
    <property type="match status" value="1"/>
</dbReference>
<reference evidence="1 2" key="1">
    <citation type="submission" date="2021-01" db="EMBL/GenBank/DDBJ databases">
        <title>Entomomonas sp. F2A isolated from a house cricket (Acheta domesticus).</title>
        <authorList>
            <person name="Spergser J."/>
            <person name="Busse H.-J."/>
        </authorList>
    </citation>
    <scope>NUCLEOTIDE SEQUENCE [LARGE SCALE GENOMIC DNA]</scope>
    <source>
        <strain evidence="1 2">F2A</strain>
    </source>
</reference>
<evidence type="ECO:0000313" key="2">
    <source>
        <dbReference type="Proteomes" id="UP000595278"/>
    </source>
</evidence>
<sequence>MKSLIYIHGFNSSAKGFKCQQIKDLMLERGQISHFRAPNLSLSPLEAIDQLKEIILSLEKPTLIGSSLGGYYATYLAERYQLKALLINPAVLPHKFFGKNFDEQESLQDNQLLATEEIGKVLKDVFDSEQKFIESYVKELATLETPMPTEKERFKVWLKAGDDVLDHRFAKEWYKNCDLTIDAGGDHSFSDFAERVPEILEWAEIPNN</sequence>
<evidence type="ECO:0000313" key="1">
    <source>
        <dbReference type="EMBL" id="QQP87077.1"/>
    </source>
</evidence>
<dbReference type="Proteomes" id="UP000595278">
    <property type="component" value="Chromosome"/>
</dbReference>
<dbReference type="KEGG" id="eaz:JHT90_07485"/>
<organism evidence="1 2">
    <name type="scientific">Entomomonas asaccharolytica</name>
    <dbReference type="NCBI Taxonomy" id="2785331"/>
    <lineage>
        <taxon>Bacteria</taxon>
        <taxon>Pseudomonadati</taxon>
        <taxon>Pseudomonadota</taxon>
        <taxon>Gammaproteobacteria</taxon>
        <taxon>Pseudomonadales</taxon>
        <taxon>Pseudomonadaceae</taxon>
        <taxon>Entomomonas</taxon>
    </lineage>
</organism>
<gene>
    <name evidence="1" type="ORF">JHT90_07485</name>
</gene>